<evidence type="ECO:0000256" key="5">
    <source>
        <dbReference type="ARBA" id="ARBA00011895"/>
    </source>
</evidence>
<dbReference type="GO" id="GO:0052657">
    <property type="term" value="F:guanine phosphoribosyltransferase activity"/>
    <property type="evidence" value="ECO:0007669"/>
    <property type="project" value="RHEA"/>
</dbReference>
<evidence type="ECO:0000259" key="16">
    <source>
        <dbReference type="Pfam" id="PF00156"/>
    </source>
</evidence>
<evidence type="ECO:0000313" key="17">
    <source>
        <dbReference type="EMBL" id="TQD34809.1"/>
    </source>
</evidence>
<accession>A0A507ZCG3</accession>
<keyword evidence="6 15" id="KW-0963">Cytoplasm</keyword>
<evidence type="ECO:0000256" key="14">
    <source>
        <dbReference type="ARBA" id="ARBA00049402"/>
    </source>
</evidence>
<feature type="domain" description="Phosphoribosyltransferase" evidence="16">
    <location>
        <begin position="15"/>
        <end position="160"/>
    </location>
</feature>
<keyword evidence="8 15" id="KW-0808">Transferase</keyword>
<comment type="catalytic activity">
    <reaction evidence="13">
        <text>GMP + diphosphate = guanine + 5-phospho-alpha-D-ribose 1-diphosphate</text>
        <dbReference type="Rhea" id="RHEA:25424"/>
        <dbReference type="ChEBI" id="CHEBI:16235"/>
        <dbReference type="ChEBI" id="CHEBI:33019"/>
        <dbReference type="ChEBI" id="CHEBI:58017"/>
        <dbReference type="ChEBI" id="CHEBI:58115"/>
        <dbReference type="EC" id="2.4.2.8"/>
    </reaction>
    <physiologicalReaction direction="right-to-left" evidence="13">
        <dbReference type="Rhea" id="RHEA:25426"/>
    </physiologicalReaction>
</comment>
<dbReference type="GO" id="GO:0000287">
    <property type="term" value="F:magnesium ion binding"/>
    <property type="evidence" value="ECO:0007669"/>
    <property type="project" value="TreeGrafter"/>
</dbReference>
<evidence type="ECO:0000256" key="8">
    <source>
        <dbReference type="ARBA" id="ARBA00022679"/>
    </source>
</evidence>
<dbReference type="InterPro" id="IPR005904">
    <property type="entry name" value="Hxn_phspho_trans"/>
</dbReference>
<sequence length="176" mass="19993">MLKLHDLEFEPFISNRQIEAAVEEVAQKINEDFSGKCPVFLSVLNGAYPFTAALTQRFKGDCEVEFTKLKSYEGTSSTGKLKNLIGVENLKDKHVIIIEDIVDTGNTFSEIIKILEEKEVASFKIATLFYKPEAYKKEHNLDYVGMEIPNKFIVGYGLDYDGLGRNLPEVYQLKQK</sequence>
<dbReference type="GO" id="GO:0006166">
    <property type="term" value="P:purine ribonucleoside salvage"/>
    <property type="evidence" value="ECO:0007669"/>
    <property type="project" value="UniProtKB-KW"/>
</dbReference>
<organism evidence="17 18">
    <name type="scientific">Haloflavibacter putidus</name>
    <dbReference type="NCBI Taxonomy" id="2576776"/>
    <lineage>
        <taxon>Bacteria</taxon>
        <taxon>Pseudomonadati</taxon>
        <taxon>Bacteroidota</taxon>
        <taxon>Flavobacteriia</taxon>
        <taxon>Flavobacteriales</taxon>
        <taxon>Flavobacteriaceae</taxon>
        <taxon>Haloflavibacter</taxon>
    </lineage>
</organism>
<keyword evidence="7 15" id="KW-0328">Glycosyltransferase</keyword>
<comment type="caution">
    <text evidence="17">The sequence shown here is derived from an EMBL/GenBank/DDBJ whole genome shotgun (WGS) entry which is preliminary data.</text>
</comment>
<dbReference type="Pfam" id="PF00156">
    <property type="entry name" value="Pribosyltran"/>
    <property type="match status" value="1"/>
</dbReference>
<reference evidence="17 18" key="1">
    <citation type="submission" date="2019-06" db="EMBL/GenBank/DDBJ databases">
        <title>Flavibacter putida gen. nov., sp. nov., a novel marine bacterium of the family Flavobacteriaceae isolated from coastal seawater.</title>
        <authorList>
            <person name="Feng X."/>
        </authorList>
    </citation>
    <scope>NUCLEOTIDE SEQUENCE [LARGE SCALE GENOMIC DNA]</scope>
    <source>
        <strain evidence="17 18">PLHSN227</strain>
    </source>
</reference>
<dbReference type="EC" id="2.4.2.8" evidence="5 15"/>
<dbReference type="GO" id="GO:0032263">
    <property type="term" value="P:GMP salvage"/>
    <property type="evidence" value="ECO:0007669"/>
    <property type="project" value="TreeGrafter"/>
</dbReference>
<evidence type="ECO:0000256" key="11">
    <source>
        <dbReference type="ARBA" id="ARBA00022741"/>
    </source>
</evidence>
<dbReference type="Proteomes" id="UP000317169">
    <property type="component" value="Unassembled WGS sequence"/>
</dbReference>
<evidence type="ECO:0000256" key="10">
    <source>
        <dbReference type="ARBA" id="ARBA00022726"/>
    </source>
</evidence>
<evidence type="ECO:0000256" key="12">
    <source>
        <dbReference type="ARBA" id="ARBA00022842"/>
    </source>
</evidence>
<dbReference type="InterPro" id="IPR050408">
    <property type="entry name" value="HGPRT"/>
</dbReference>
<dbReference type="InterPro" id="IPR029057">
    <property type="entry name" value="PRTase-like"/>
</dbReference>
<dbReference type="EMBL" id="VIAR01000013">
    <property type="protein sequence ID" value="TQD34809.1"/>
    <property type="molecule type" value="Genomic_DNA"/>
</dbReference>
<dbReference type="OrthoDB" id="9802824at2"/>
<gene>
    <name evidence="17" type="primary">hpt</name>
    <name evidence="17" type="ORF">FKR84_11480</name>
</gene>
<dbReference type="Gene3D" id="3.40.50.2020">
    <property type="match status" value="1"/>
</dbReference>
<evidence type="ECO:0000256" key="9">
    <source>
        <dbReference type="ARBA" id="ARBA00022723"/>
    </source>
</evidence>
<protein>
    <recommendedName>
        <fullName evidence="5 15">Hypoxanthine phosphoribosyltransferase</fullName>
        <ecNumber evidence="5 15">2.4.2.8</ecNumber>
    </recommendedName>
</protein>
<name>A0A507ZCG3_9FLAO</name>
<evidence type="ECO:0000256" key="2">
    <source>
        <dbReference type="ARBA" id="ARBA00004496"/>
    </source>
</evidence>
<evidence type="ECO:0000256" key="6">
    <source>
        <dbReference type="ARBA" id="ARBA00022490"/>
    </source>
</evidence>
<comment type="cofactor">
    <cofactor evidence="1 15">
        <name>Mg(2+)</name>
        <dbReference type="ChEBI" id="CHEBI:18420"/>
    </cofactor>
</comment>
<dbReference type="InterPro" id="IPR000836">
    <property type="entry name" value="PRTase_dom"/>
</dbReference>
<comment type="subcellular location">
    <subcellularLocation>
        <location evidence="2 15">Cytoplasm</location>
    </subcellularLocation>
</comment>
<comment type="similarity">
    <text evidence="4 15">Belongs to the purine/pyrimidine phosphoribosyltransferase family.</text>
</comment>
<dbReference type="NCBIfam" id="TIGR01203">
    <property type="entry name" value="HGPRTase"/>
    <property type="match status" value="1"/>
</dbReference>
<evidence type="ECO:0000256" key="3">
    <source>
        <dbReference type="ARBA" id="ARBA00004669"/>
    </source>
</evidence>
<proteinExistence type="inferred from homology"/>
<dbReference type="GO" id="GO:0032264">
    <property type="term" value="P:IMP salvage"/>
    <property type="evidence" value="ECO:0007669"/>
    <property type="project" value="UniProtKB-UniPathway"/>
</dbReference>
<comment type="pathway">
    <text evidence="3 15">Purine metabolism; IMP biosynthesis via salvage pathway; IMP from hypoxanthine: step 1/1.</text>
</comment>
<dbReference type="PANTHER" id="PTHR43340:SF1">
    <property type="entry name" value="HYPOXANTHINE PHOSPHORIBOSYLTRANSFERASE"/>
    <property type="match status" value="1"/>
</dbReference>
<evidence type="ECO:0000256" key="13">
    <source>
        <dbReference type="ARBA" id="ARBA00048811"/>
    </source>
</evidence>
<dbReference type="GO" id="GO:0005829">
    <property type="term" value="C:cytosol"/>
    <property type="evidence" value="ECO:0007669"/>
    <property type="project" value="TreeGrafter"/>
</dbReference>
<dbReference type="GO" id="GO:0006178">
    <property type="term" value="P:guanine salvage"/>
    <property type="evidence" value="ECO:0007669"/>
    <property type="project" value="TreeGrafter"/>
</dbReference>
<evidence type="ECO:0000313" key="18">
    <source>
        <dbReference type="Proteomes" id="UP000317169"/>
    </source>
</evidence>
<dbReference type="PANTHER" id="PTHR43340">
    <property type="entry name" value="HYPOXANTHINE-GUANINE PHOSPHORIBOSYLTRANSFERASE"/>
    <property type="match status" value="1"/>
</dbReference>
<keyword evidence="9 15" id="KW-0479">Metal-binding</keyword>
<evidence type="ECO:0000256" key="1">
    <source>
        <dbReference type="ARBA" id="ARBA00001946"/>
    </source>
</evidence>
<keyword evidence="12 15" id="KW-0460">Magnesium</keyword>
<dbReference type="GO" id="GO:0046100">
    <property type="term" value="P:hypoxanthine metabolic process"/>
    <property type="evidence" value="ECO:0007669"/>
    <property type="project" value="TreeGrafter"/>
</dbReference>
<dbReference type="UniPathway" id="UPA00591">
    <property type="reaction ID" value="UER00648"/>
</dbReference>
<keyword evidence="18" id="KW-1185">Reference proteome</keyword>
<comment type="catalytic activity">
    <reaction evidence="14">
        <text>IMP + diphosphate = hypoxanthine + 5-phospho-alpha-D-ribose 1-diphosphate</text>
        <dbReference type="Rhea" id="RHEA:17973"/>
        <dbReference type="ChEBI" id="CHEBI:17368"/>
        <dbReference type="ChEBI" id="CHEBI:33019"/>
        <dbReference type="ChEBI" id="CHEBI:58017"/>
        <dbReference type="ChEBI" id="CHEBI:58053"/>
        <dbReference type="EC" id="2.4.2.8"/>
    </reaction>
    <physiologicalReaction direction="right-to-left" evidence="14">
        <dbReference type="Rhea" id="RHEA:17975"/>
    </physiologicalReaction>
</comment>
<dbReference type="GO" id="GO:0004422">
    <property type="term" value="F:hypoxanthine phosphoribosyltransferase activity"/>
    <property type="evidence" value="ECO:0007669"/>
    <property type="project" value="InterPro"/>
</dbReference>
<dbReference type="CDD" id="cd06223">
    <property type="entry name" value="PRTases_typeI"/>
    <property type="match status" value="1"/>
</dbReference>
<evidence type="ECO:0000256" key="15">
    <source>
        <dbReference type="RuleBase" id="RU364099"/>
    </source>
</evidence>
<dbReference type="RefSeq" id="WP_141422459.1">
    <property type="nucleotide sequence ID" value="NZ_VIAR01000013.1"/>
</dbReference>
<dbReference type="AlphaFoldDB" id="A0A507ZCG3"/>
<dbReference type="SUPFAM" id="SSF53271">
    <property type="entry name" value="PRTase-like"/>
    <property type="match status" value="1"/>
</dbReference>
<evidence type="ECO:0000256" key="7">
    <source>
        <dbReference type="ARBA" id="ARBA00022676"/>
    </source>
</evidence>
<keyword evidence="10 15" id="KW-0660">Purine salvage</keyword>
<dbReference type="GO" id="GO:0000166">
    <property type="term" value="F:nucleotide binding"/>
    <property type="evidence" value="ECO:0007669"/>
    <property type="project" value="UniProtKB-KW"/>
</dbReference>
<keyword evidence="11 15" id="KW-0547">Nucleotide-binding</keyword>
<evidence type="ECO:0000256" key="4">
    <source>
        <dbReference type="ARBA" id="ARBA00008391"/>
    </source>
</evidence>